<dbReference type="GO" id="GO:0005886">
    <property type="term" value="C:plasma membrane"/>
    <property type="evidence" value="ECO:0007669"/>
    <property type="project" value="UniProtKB-SubCell"/>
</dbReference>
<comment type="subcellular location">
    <subcellularLocation>
        <location evidence="1">Cell membrane</location>
        <topology evidence="1">Multi-pass membrane protein</topology>
    </subcellularLocation>
</comment>
<dbReference type="Pfam" id="PF01943">
    <property type="entry name" value="Polysacc_synt"/>
    <property type="match status" value="1"/>
</dbReference>
<evidence type="ECO:0000313" key="7">
    <source>
        <dbReference type="EMBL" id="KKT48576.1"/>
    </source>
</evidence>
<dbReference type="InterPro" id="IPR002797">
    <property type="entry name" value="Polysacc_synth"/>
</dbReference>
<feature type="transmembrane region" description="Helical" evidence="6">
    <location>
        <begin position="301"/>
        <end position="324"/>
    </location>
</feature>
<dbReference type="EMBL" id="LCIE01000024">
    <property type="protein sequence ID" value="KKT48576.1"/>
    <property type="molecule type" value="Genomic_DNA"/>
</dbReference>
<keyword evidence="2" id="KW-1003">Cell membrane</keyword>
<keyword evidence="3 6" id="KW-0812">Transmembrane</keyword>
<feature type="transmembrane region" description="Helical" evidence="6">
    <location>
        <begin position="184"/>
        <end position="204"/>
    </location>
</feature>
<evidence type="ECO:0000256" key="1">
    <source>
        <dbReference type="ARBA" id="ARBA00004651"/>
    </source>
</evidence>
<sequence length="435" mass="48079">MSIKESLIKNTGFNLAGYFYLLIASFFSVSTLLNNLGRDVFGVYLFLVSFISLSAVFDFGISNAVVRKLSLPSTTAEERVKTWKTSFSIFVTLALVLSVGVILMLQYLSRVMPIFAHVDTNTMNLSILVLSFIAFVNHINIHLLNLPQAEQRFDIFNSKTLLVGTANTIISAVVSGVFPNIAVLYSVQLLFHLLTCIYMISYSWRFFPGKSFAPSYDRRTGRELFSFGLRNFIGTLAGQVENQFSNFILGAMVSARAITAFSIPQSIVAKGAGVISQFAQAFFPLSASLLERDRIKKLKSLVLGVEGLTLLGGILAVVLSHSIGQSFLIWWLKDQVVVETAFPVLKILSFYFLLVSLTPVPTALLQGLNKPQIPSFFGVLTVSVEILLSLFLVPLYGAVGVAYSFLFSVCFTVPLILIVTWVQLDREIKKLALPR</sequence>
<feature type="transmembrane region" description="Helical" evidence="6">
    <location>
        <begin position="12"/>
        <end position="29"/>
    </location>
</feature>
<feature type="transmembrane region" description="Helical" evidence="6">
    <location>
        <begin position="87"/>
        <end position="109"/>
    </location>
</feature>
<reference evidence="7 8" key="1">
    <citation type="journal article" date="2015" name="Nature">
        <title>rRNA introns, odd ribosomes, and small enigmatic genomes across a large radiation of phyla.</title>
        <authorList>
            <person name="Brown C.T."/>
            <person name="Hug L.A."/>
            <person name="Thomas B.C."/>
            <person name="Sharon I."/>
            <person name="Castelle C.J."/>
            <person name="Singh A."/>
            <person name="Wilkins M.J."/>
            <person name="Williams K.H."/>
            <person name="Banfield J.F."/>
        </authorList>
    </citation>
    <scope>NUCLEOTIDE SEQUENCE [LARGE SCALE GENOMIC DNA]</scope>
</reference>
<dbReference type="STRING" id="1618392.UW41_C0024G0010"/>
<protein>
    <submittedName>
        <fullName evidence="7">O-antigen flippase</fullName>
    </submittedName>
</protein>
<feature type="transmembrane region" description="Helical" evidence="6">
    <location>
        <begin position="41"/>
        <end position="66"/>
    </location>
</feature>
<evidence type="ECO:0000256" key="5">
    <source>
        <dbReference type="ARBA" id="ARBA00023136"/>
    </source>
</evidence>
<evidence type="ECO:0000256" key="3">
    <source>
        <dbReference type="ARBA" id="ARBA00022692"/>
    </source>
</evidence>
<keyword evidence="5 6" id="KW-0472">Membrane</keyword>
<dbReference type="PANTHER" id="PTHR30250">
    <property type="entry name" value="PST FAMILY PREDICTED COLANIC ACID TRANSPORTER"/>
    <property type="match status" value="1"/>
</dbReference>
<evidence type="ECO:0000256" key="4">
    <source>
        <dbReference type="ARBA" id="ARBA00022989"/>
    </source>
</evidence>
<comment type="caution">
    <text evidence="7">The sequence shown here is derived from an EMBL/GenBank/DDBJ whole genome shotgun (WGS) entry which is preliminary data.</text>
</comment>
<evidence type="ECO:0000256" key="2">
    <source>
        <dbReference type="ARBA" id="ARBA00022475"/>
    </source>
</evidence>
<name>A0A0G1HN01_9BACT</name>
<dbReference type="PANTHER" id="PTHR30250:SF26">
    <property type="entry name" value="PSMA PROTEIN"/>
    <property type="match status" value="1"/>
</dbReference>
<gene>
    <name evidence="7" type="ORF">UW41_C0024G0010</name>
</gene>
<proteinExistence type="predicted"/>
<feature type="transmembrane region" description="Helical" evidence="6">
    <location>
        <begin position="344"/>
        <end position="364"/>
    </location>
</feature>
<feature type="transmembrane region" description="Helical" evidence="6">
    <location>
        <begin position="160"/>
        <end position="178"/>
    </location>
</feature>
<evidence type="ECO:0000256" key="6">
    <source>
        <dbReference type="SAM" id="Phobius"/>
    </source>
</evidence>
<feature type="transmembrane region" description="Helical" evidence="6">
    <location>
        <begin position="121"/>
        <end position="139"/>
    </location>
</feature>
<dbReference type="Proteomes" id="UP000034172">
    <property type="component" value="Unassembled WGS sequence"/>
</dbReference>
<dbReference type="InterPro" id="IPR050833">
    <property type="entry name" value="Poly_Biosynth_Transport"/>
</dbReference>
<accession>A0A0G1HN01</accession>
<keyword evidence="4 6" id="KW-1133">Transmembrane helix</keyword>
<feature type="transmembrane region" description="Helical" evidence="6">
    <location>
        <begin position="402"/>
        <end position="422"/>
    </location>
</feature>
<feature type="transmembrane region" description="Helical" evidence="6">
    <location>
        <begin position="376"/>
        <end position="396"/>
    </location>
</feature>
<organism evidence="7 8">
    <name type="scientific">Candidatus Collierbacteria bacterium GW2011_GWC2_44_18</name>
    <dbReference type="NCBI Taxonomy" id="1618392"/>
    <lineage>
        <taxon>Bacteria</taxon>
        <taxon>Candidatus Collieribacteriota</taxon>
    </lineage>
</organism>
<evidence type="ECO:0000313" key="8">
    <source>
        <dbReference type="Proteomes" id="UP000034172"/>
    </source>
</evidence>
<dbReference type="AlphaFoldDB" id="A0A0G1HN01"/>